<dbReference type="GO" id="GO:0015297">
    <property type="term" value="F:antiporter activity"/>
    <property type="evidence" value="ECO:0007669"/>
    <property type="project" value="InterPro"/>
</dbReference>
<evidence type="ECO:0000313" key="11">
    <source>
        <dbReference type="Proteomes" id="UP000215223"/>
    </source>
</evidence>
<feature type="transmembrane region" description="Helical" evidence="8">
    <location>
        <begin position="379"/>
        <end position="399"/>
    </location>
</feature>
<feature type="transmembrane region" description="Helical" evidence="8">
    <location>
        <begin position="411"/>
        <end position="432"/>
    </location>
</feature>
<dbReference type="GO" id="GO:0016020">
    <property type="term" value="C:membrane"/>
    <property type="evidence" value="ECO:0007669"/>
    <property type="project" value="UniProtKB-SubCell"/>
</dbReference>
<keyword evidence="2" id="KW-0813">Transport</keyword>
<dbReference type="AlphaFoldDB" id="A0A229SI93"/>
<keyword evidence="11" id="KW-1185">Reference proteome</keyword>
<keyword evidence="3 8" id="KW-0812">Transmembrane</keyword>
<dbReference type="EMBL" id="NMQT01000011">
    <property type="protein sequence ID" value="OXM58504.1"/>
    <property type="molecule type" value="Genomic_DNA"/>
</dbReference>
<dbReference type="InterPro" id="IPR050794">
    <property type="entry name" value="CPA2_transporter"/>
</dbReference>
<feature type="transmembrane region" description="Helical" evidence="8">
    <location>
        <begin position="132"/>
        <end position="158"/>
    </location>
</feature>
<dbReference type="InterPro" id="IPR006153">
    <property type="entry name" value="Cation/H_exchanger_TM"/>
</dbReference>
<evidence type="ECO:0000256" key="3">
    <source>
        <dbReference type="ARBA" id="ARBA00022692"/>
    </source>
</evidence>
<feature type="region of interest" description="Disordered" evidence="7">
    <location>
        <begin position="1"/>
        <end position="31"/>
    </location>
</feature>
<comment type="subcellular location">
    <subcellularLocation>
        <location evidence="1">Membrane</location>
        <topology evidence="1">Multi-pass membrane protein</topology>
    </subcellularLocation>
</comment>
<feature type="transmembrane region" description="Helical" evidence="8">
    <location>
        <begin position="98"/>
        <end position="120"/>
    </location>
</feature>
<proteinExistence type="predicted"/>
<reference evidence="10 11" key="1">
    <citation type="submission" date="2017-07" db="EMBL/GenBank/DDBJ databases">
        <title>Amycolatopsis thailandensis Genome sequencing and assembly.</title>
        <authorList>
            <person name="Kaur N."/>
            <person name="Mayilraj S."/>
        </authorList>
    </citation>
    <scope>NUCLEOTIDE SEQUENCE [LARGE SCALE GENOMIC DNA]</scope>
    <source>
        <strain evidence="10 11">JCM 16380</strain>
    </source>
</reference>
<dbReference type="PANTHER" id="PTHR32468:SF0">
    <property type="entry name" value="K(+)_H(+) ANTIPORTER 1"/>
    <property type="match status" value="1"/>
</dbReference>
<dbReference type="Gene3D" id="1.20.1530.20">
    <property type="match status" value="1"/>
</dbReference>
<dbReference type="PANTHER" id="PTHR32468">
    <property type="entry name" value="CATION/H + ANTIPORTER"/>
    <property type="match status" value="1"/>
</dbReference>
<comment type="caution">
    <text evidence="10">The sequence shown here is derived from an EMBL/GenBank/DDBJ whole genome shotgun (WGS) entry which is preliminary data.</text>
</comment>
<feature type="transmembrane region" description="Helical" evidence="8">
    <location>
        <begin position="197"/>
        <end position="218"/>
    </location>
</feature>
<evidence type="ECO:0000256" key="6">
    <source>
        <dbReference type="ARBA" id="ARBA00023136"/>
    </source>
</evidence>
<evidence type="ECO:0000256" key="7">
    <source>
        <dbReference type="SAM" id="MobiDB-lite"/>
    </source>
</evidence>
<evidence type="ECO:0000256" key="1">
    <source>
        <dbReference type="ARBA" id="ARBA00004141"/>
    </source>
</evidence>
<feature type="transmembrane region" description="Helical" evidence="8">
    <location>
        <begin position="72"/>
        <end position="92"/>
    </location>
</feature>
<feature type="transmembrane region" description="Helical" evidence="8">
    <location>
        <begin position="347"/>
        <end position="367"/>
    </location>
</feature>
<evidence type="ECO:0000256" key="2">
    <source>
        <dbReference type="ARBA" id="ARBA00022448"/>
    </source>
</evidence>
<feature type="compositionally biased region" description="Low complexity" evidence="7">
    <location>
        <begin position="1"/>
        <end position="18"/>
    </location>
</feature>
<feature type="transmembrane region" description="Helical" evidence="8">
    <location>
        <begin position="230"/>
        <end position="249"/>
    </location>
</feature>
<evidence type="ECO:0000256" key="8">
    <source>
        <dbReference type="SAM" id="Phobius"/>
    </source>
</evidence>
<evidence type="ECO:0000256" key="4">
    <source>
        <dbReference type="ARBA" id="ARBA00022989"/>
    </source>
</evidence>
<sequence length="452" mass="45653">MRRTCGTTSSATCGSARSPDVSSESRPPGSGADTLTAPVGQFFFSLAVIIIAARIGGVLAKRLGQPPVVGEIVVGIALGPSLLGLVAPGLAASVVPAAVAPMIQSVAQLGLVVFMLLVGLEIDTTAHRGNTVLVASAGLGAALVPFGLGALLSLLLSARYPADVSAAAFTLFCGVALSVTAFPVLSRIVEERGLTGTPLGTVAVSAAAVIDLIAWAALSVVTGLAASGHGAGWLPVLGVGFALLMLLGVRPLLARAARSGLVARCSSPTLLASALAAAALAAWFTESIGLHIMFGPFLVGLVIPRTGDTARFLTDRLGDVCGRLLLPAFFVVGGLGVHLEALTVSDAAVLGLVVLLAVAGKVAGGAVPARLAGWDGRTATRLGVLLSTRGLTELVVLSIGLAEGILTHRLYTIFVVTAIVTTVITSPLLTALERKPGRGRRPEETMACTERN</sequence>
<dbReference type="Pfam" id="PF00999">
    <property type="entry name" value="Na_H_Exchanger"/>
    <property type="match status" value="1"/>
</dbReference>
<keyword evidence="6 8" id="KW-0472">Membrane</keyword>
<protein>
    <submittedName>
        <fullName evidence="10">Cation/H(+) antiporter</fullName>
    </submittedName>
</protein>
<dbReference type="InterPro" id="IPR038770">
    <property type="entry name" value="Na+/solute_symporter_sf"/>
</dbReference>
<feature type="transmembrane region" description="Helical" evidence="8">
    <location>
        <begin position="39"/>
        <end position="60"/>
    </location>
</feature>
<organism evidence="10 11">
    <name type="scientific">Amycolatopsis thailandensis</name>
    <dbReference type="NCBI Taxonomy" id="589330"/>
    <lineage>
        <taxon>Bacteria</taxon>
        <taxon>Bacillati</taxon>
        <taxon>Actinomycetota</taxon>
        <taxon>Actinomycetes</taxon>
        <taxon>Pseudonocardiales</taxon>
        <taxon>Pseudonocardiaceae</taxon>
        <taxon>Amycolatopsis</taxon>
    </lineage>
</organism>
<feature type="transmembrane region" description="Helical" evidence="8">
    <location>
        <begin position="288"/>
        <end position="304"/>
    </location>
</feature>
<keyword evidence="5" id="KW-0406">Ion transport</keyword>
<accession>A0A229SI93</accession>
<feature type="transmembrane region" description="Helical" evidence="8">
    <location>
        <begin position="324"/>
        <end position="341"/>
    </location>
</feature>
<dbReference type="GO" id="GO:1902600">
    <property type="term" value="P:proton transmembrane transport"/>
    <property type="evidence" value="ECO:0007669"/>
    <property type="project" value="InterPro"/>
</dbReference>
<keyword evidence="4 8" id="KW-1133">Transmembrane helix</keyword>
<evidence type="ECO:0000256" key="5">
    <source>
        <dbReference type="ARBA" id="ARBA00023065"/>
    </source>
</evidence>
<feature type="domain" description="Cation/H+ exchanger transmembrane" evidence="9">
    <location>
        <begin position="51"/>
        <end position="429"/>
    </location>
</feature>
<evidence type="ECO:0000259" key="9">
    <source>
        <dbReference type="Pfam" id="PF00999"/>
    </source>
</evidence>
<dbReference type="OrthoDB" id="9793589at2"/>
<evidence type="ECO:0000313" key="10">
    <source>
        <dbReference type="EMBL" id="OXM58504.1"/>
    </source>
</evidence>
<gene>
    <name evidence="10" type="ORF">CFP71_02900</name>
</gene>
<feature type="transmembrane region" description="Helical" evidence="8">
    <location>
        <begin position="261"/>
        <end position="282"/>
    </location>
</feature>
<feature type="transmembrane region" description="Helical" evidence="8">
    <location>
        <begin position="164"/>
        <end position="185"/>
    </location>
</feature>
<name>A0A229SI93_9PSEU</name>
<dbReference type="Proteomes" id="UP000215223">
    <property type="component" value="Unassembled WGS sequence"/>
</dbReference>